<protein>
    <submittedName>
        <fullName evidence="1">Uncharacterized protein</fullName>
    </submittedName>
</protein>
<organism evidence="1">
    <name type="scientific">Anguilla anguilla</name>
    <name type="common">European freshwater eel</name>
    <name type="synonym">Muraena anguilla</name>
    <dbReference type="NCBI Taxonomy" id="7936"/>
    <lineage>
        <taxon>Eukaryota</taxon>
        <taxon>Metazoa</taxon>
        <taxon>Chordata</taxon>
        <taxon>Craniata</taxon>
        <taxon>Vertebrata</taxon>
        <taxon>Euteleostomi</taxon>
        <taxon>Actinopterygii</taxon>
        <taxon>Neopterygii</taxon>
        <taxon>Teleostei</taxon>
        <taxon>Anguilliformes</taxon>
        <taxon>Anguillidae</taxon>
        <taxon>Anguilla</taxon>
    </lineage>
</organism>
<dbReference type="AlphaFoldDB" id="A0A0E9S9I5"/>
<evidence type="ECO:0000313" key="1">
    <source>
        <dbReference type="EMBL" id="JAH38069.1"/>
    </source>
</evidence>
<proteinExistence type="predicted"/>
<reference evidence="1" key="1">
    <citation type="submission" date="2014-11" db="EMBL/GenBank/DDBJ databases">
        <authorList>
            <person name="Amaro Gonzalez C."/>
        </authorList>
    </citation>
    <scope>NUCLEOTIDE SEQUENCE</scope>
</reference>
<reference evidence="1" key="2">
    <citation type="journal article" date="2015" name="Fish Shellfish Immunol.">
        <title>Early steps in the European eel (Anguilla anguilla)-Vibrio vulnificus interaction in the gills: Role of the RtxA13 toxin.</title>
        <authorList>
            <person name="Callol A."/>
            <person name="Pajuelo D."/>
            <person name="Ebbesson L."/>
            <person name="Teles M."/>
            <person name="MacKenzie S."/>
            <person name="Amaro C."/>
        </authorList>
    </citation>
    <scope>NUCLEOTIDE SEQUENCE</scope>
</reference>
<dbReference type="EMBL" id="GBXM01070508">
    <property type="protein sequence ID" value="JAH38069.1"/>
    <property type="molecule type" value="Transcribed_RNA"/>
</dbReference>
<sequence>MESHTFVPFCSMIHVPVDINISTIDDIIDITVIDNNVIDRTM</sequence>
<accession>A0A0E9S9I5</accession>
<name>A0A0E9S9I5_ANGAN</name>